<evidence type="ECO:0000256" key="1">
    <source>
        <dbReference type="ARBA" id="ARBA00001968"/>
    </source>
</evidence>
<dbReference type="Pfam" id="PF13359">
    <property type="entry name" value="DDE_Tnp_4"/>
    <property type="match status" value="1"/>
</dbReference>
<dbReference type="Proteomes" id="UP000002640">
    <property type="component" value="Unassembled WGS sequence"/>
</dbReference>
<evidence type="ECO:0000313" key="4">
    <source>
        <dbReference type="EMBL" id="EGZ25692.1"/>
    </source>
</evidence>
<dbReference type="AlphaFoldDB" id="G4YXY9"/>
<dbReference type="GeneID" id="20637758"/>
<dbReference type="PANTHER" id="PTHR48471">
    <property type="entry name" value="DDE TNP4 DOMAIN-CONTAINING PROTEIN"/>
    <property type="match status" value="1"/>
</dbReference>
<dbReference type="PANTHER" id="PTHR48471:SF1">
    <property type="entry name" value="DDE TNP4 DOMAIN-CONTAINING PROTEIN"/>
    <property type="match status" value="1"/>
</dbReference>
<gene>
    <name evidence="4" type="ORF">PHYSODRAFT_247773</name>
</gene>
<accession>G4YXY9</accession>
<evidence type="ECO:0000256" key="2">
    <source>
        <dbReference type="ARBA" id="ARBA00022723"/>
    </source>
</evidence>
<dbReference type="KEGG" id="psoj:PHYSODRAFT_247773"/>
<organism evidence="4 5">
    <name type="scientific">Phytophthora sojae (strain P6497)</name>
    <name type="common">Soybean stem and root rot agent</name>
    <name type="synonym">Phytophthora megasperma f. sp. glycines</name>
    <dbReference type="NCBI Taxonomy" id="1094619"/>
    <lineage>
        <taxon>Eukaryota</taxon>
        <taxon>Sar</taxon>
        <taxon>Stramenopiles</taxon>
        <taxon>Oomycota</taxon>
        <taxon>Peronosporomycetes</taxon>
        <taxon>Peronosporales</taxon>
        <taxon>Peronosporaceae</taxon>
        <taxon>Phytophthora</taxon>
    </lineage>
</organism>
<sequence>MMVYKYGSDVNFLNTTSWTRSAFNQLLQRFTHFYYIPRHTTRGRPTKLKHHHQVFGLVLCFYVGSMEQSSLCMLFGVPPSTLSRTLARAEKALAQALSGYAPARISWPSPARQAELAKLVEAREPLLKHTFGFIDGKNFRVQQPSNADLQNAMYNGWLHTVFATGTICFVADGFIIWSKHNCPGSWNDSDTSLGFRAKLLDPAYCPDTRMNVAAEWGMDSMQKVYSRLNLPRPYDPNIRGRRISNVFRMANYRVRTVGISQIRTTFSGEMELPPSSE</sequence>
<name>G4YXY9_PHYSP</name>
<dbReference type="GO" id="GO:0046872">
    <property type="term" value="F:metal ion binding"/>
    <property type="evidence" value="ECO:0007669"/>
    <property type="project" value="UniProtKB-KW"/>
</dbReference>
<comment type="cofactor">
    <cofactor evidence="1">
        <name>a divalent metal cation</name>
        <dbReference type="ChEBI" id="CHEBI:60240"/>
    </cofactor>
</comment>
<evidence type="ECO:0000259" key="3">
    <source>
        <dbReference type="Pfam" id="PF13359"/>
    </source>
</evidence>
<dbReference type="OMA" id="THFYYIP"/>
<dbReference type="InterPro" id="IPR027806">
    <property type="entry name" value="HARBI1_dom"/>
</dbReference>
<keyword evidence="2" id="KW-0479">Metal-binding</keyword>
<evidence type="ECO:0000313" key="5">
    <source>
        <dbReference type="Proteomes" id="UP000002640"/>
    </source>
</evidence>
<dbReference type="InParanoid" id="G4YXY9"/>
<keyword evidence="5" id="KW-1185">Reference proteome</keyword>
<feature type="domain" description="DDE Tnp4" evidence="3">
    <location>
        <begin position="134"/>
        <end position="189"/>
    </location>
</feature>
<proteinExistence type="predicted"/>
<reference evidence="4 5" key="1">
    <citation type="journal article" date="2006" name="Science">
        <title>Phytophthora genome sequences uncover evolutionary origins and mechanisms of pathogenesis.</title>
        <authorList>
            <person name="Tyler B.M."/>
            <person name="Tripathy S."/>
            <person name="Zhang X."/>
            <person name="Dehal P."/>
            <person name="Jiang R.H."/>
            <person name="Aerts A."/>
            <person name="Arredondo F.D."/>
            <person name="Baxter L."/>
            <person name="Bensasson D."/>
            <person name="Beynon J.L."/>
            <person name="Chapman J."/>
            <person name="Damasceno C.M."/>
            <person name="Dorrance A.E."/>
            <person name="Dou D."/>
            <person name="Dickerman A.W."/>
            <person name="Dubchak I.L."/>
            <person name="Garbelotto M."/>
            <person name="Gijzen M."/>
            <person name="Gordon S.G."/>
            <person name="Govers F."/>
            <person name="Grunwald N.J."/>
            <person name="Huang W."/>
            <person name="Ivors K.L."/>
            <person name="Jones R.W."/>
            <person name="Kamoun S."/>
            <person name="Krampis K."/>
            <person name="Lamour K.H."/>
            <person name="Lee M.K."/>
            <person name="McDonald W.H."/>
            <person name="Medina M."/>
            <person name="Meijer H.J."/>
            <person name="Nordberg E.K."/>
            <person name="Maclean D.J."/>
            <person name="Ospina-Giraldo M.D."/>
            <person name="Morris P.F."/>
            <person name="Phuntumart V."/>
            <person name="Putnam N.H."/>
            <person name="Rash S."/>
            <person name="Rose J.K."/>
            <person name="Sakihama Y."/>
            <person name="Salamov A.A."/>
            <person name="Savidor A."/>
            <person name="Scheuring C.F."/>
            <person name="Smith B.M."/>
            <person name="Sobral B.W."/>
            <person name="Terry A."/>
            <person name="Torto-Alalibo T.A."/>
            <person name="Win J."/>
            <person name="Xu Z."/>
            <person name="Zhang H."/>
            <person name="Grigoriev I.V."/>
            <person name="Rokhsar D.S."/>
            <person name="Boore J.L."/>
        </authorList>
    </citation>
    <scope>NUCLEOTIDE SEQUENCE [LARGE SCALE GENOMIC DNA]</scope>
    <source>
        <strain evidence="4 5">P6497</strain>
    </source>
</reference>
<dbReference type="RefSeq" id="XP_009520980.1">
    <property type="nucleotide sequence ID" value="XM_009522685.1"/>
</dbReference>
<dbReference type="EMBL" id="JH159152">
    <property type="protein sequence ID" value="EGZ25692.1"/>
    <property type="molecule type" value="Genomic_DNA"/>
</dbReference>
<protein>
    <recommendedName>
        <fullName evidence="3">DDE Tnp4 domain-containing protein</fullName>
    </recommendedName>
</protein>
<dbReference type="SMR" id="G4YXY9"/>